<comment type="caution">
    <text evidence="2">The sequence shown here is derived from an EMBL/GenBank/DDBJ whole genome shotgun (WGS) entry which is preliminary data.</text>
</comment>
<feature type="chain" id="PRO_5038450034" evidence="1">
    <location>
        <begin position="26"/>
        <end position="124"/>
    </location>
</feature>
<sequence length="124" mass="13966">MKQGMCLFLLIITCMLAIVSCSSKSTFGEELENNYEVLIKGEKFEEQLTNEDKISGLVEVLNNSIAIDTPEKAKGIKPEVAKGTVMIHFSKADFFYIGDGYLYHGNDGQYYSVSRDIEKYTTEQ</sequence>
<feature type="signal peptide" evidence="1">
    <location>
        <begin position="1"/>
        <end position="25"/>
    </location>
</feature>
<dbReference type="PROSITE" id="PS51257">
    <property type="entry name" value="PROKAR_LIPOPROTEIN"/>
    <property type="match status" value="1"/>
</dbReference>
<keyword evidence="1" id="KW-0732">Signal</keyword>
<organism evidence="2 3">
    <name type="scientific">Paenibacillus endophyticus</name>
    <dbReference type="NCBI Taxonomy" id="1294268"/>
    <lineage>
        <taxon>Bacteria</taxon>
        <taxon>Bacillati</taxon>
        <taxon>Bacillota</taxon>
        <taxon>Bacilli</taxon>
        <taxon>Bacillales</taxon>
        <taxon>Paenibacillaceae</taxon>
        <taxon>Paenibacillus</taxon>
    </lineage>
</organism>
<evidence type="ECO:0000313" key="2">
    <source>
        <dbReference type="EMBL" id="MBB3153743.1"/>
    </source>
</evidence>
<gene>
    <name evidence="2" type="ORF">FHS16_003818</name>
</gene>
<evidence type="ECO:0000313" key="3">
    <source>
        <dbReference type="Proteomes" id="UP000518605"/>
    </source>
</evidence>
<reference evidence="2 3" key="1">
    <citation type="submission" date="2020-08" db="EMBL/GenBank/DDBJ databases">
        <title>Genomic Encyclopedia of Type Strains, Phase III (KMG-III): the genomes of soil and plant-associated and newly described type strains.</title>
        <authorList>
            <person name="Whitman W."/>
        </authorList>
    </citation>
    <scope>NUCLEOTIDE SEQUENCE [LARGE SCALE GENOMIC DNA]</scope>
    <source>
        <strain evidence="2 3">CECT 8234</strain>
    </source>
</reference>
<dbReference type="Proteomes" id="UP000518605">
    <property type="component" value="Unassembled WGS sequence"/>
</dbReference>
<protein>
    <submittedName>
        <fullName evidence="2">Uncharacterized protein</fullName>
    </submittedName>
</protein>
<accession>A0A7W5GBT1</accession>
<keyword evidence="3" id="KW-1185">Reference proteome</keyword>
<dbReference type="EMBL" id="JACHXW010000011">
    <property type="protein sequence ID" value="MBB3153743.1"/>
    <property type="molecule type" value="Genomic_DNA"/>
</dbReference>
<proteinExistence type="predicted"/>
<evidence type="ECO:0000256" key="1">
    <source>
        <dbReference type="SAM" id="SignalP"/>
    </source>
</evidence>
<dbReference type="RefSeq" id="WP_183565902.1">
    <property type="nucleotide sequence ID" value="NZ_CBCSLB010000010.1"/>
</dbReference>
<dbReference type="AlphaFoldDB" id="A0A7W5GBT1"/>
<name>A0A7W5GBT1_9BACL</name>